<comment type="subcellular location">
    <subcellularLocation>
        <location evidence="1">Plastid membrane</location>
        <topology evidence="1">Multi-pass membrane protein</topology>
    </subcellularLocation>
</comment>
<dbReference type="GO" id="GO:0015031">
    <property type="term" value="P:protein transport"/>
    <property type="evidence" value="ECO:0007669"/>
    <property type="project" value="UniProtKB-KW"/>
</dbReference>
<dbReference type="Pfam" id="PF05758">
    <property type="entry name" value="Ycf1"/>
    <property type="match status" value="2"/>
</dbReference>
<dbReference type="AlphaFoldDB" id="A0AAF1B1F3"/>
<keyword evidence="6" id="KW-0813">Transport</keyword>
<evidence type="ECO:0000256" key="2">
    <source>
        <dbReference type="ARBA" id="ARBA00009956"/>
    </source>
</evidence>
<evidence type="ECO:0000256" key="1">
    <source>
        <dbReference type="ARBA" id="ARBA00004446"/>
    </source>
</evidence>
<evidence type="ECO:0000256" key="8">
    <source>
        <dbReference type="ARBA" id="ARBA00029978"/>
    </source>
</evidence>
<comment type="similarity">
    <text evidence="2">Belongs to the TIC214 family.</text>
</comment>
<keyword evidence="7 10" id="KW-1133">Transmembrane helix</keyword>
<feature type="compositionally biased region" description="Basic and acidic residues" evidence="9">
    <location>
        <begin position="40"/>
        <end position="50"/>
    </location>
</feature>
<dbReference type="EMBL" id="CP093347">
    <property type="protein sequence ID" value="WOH02495.1"/>
    <property type="molecule type" value="Genomic_DNA"/>
</dbReference>
<evidence type="ECO:0000256" key="9">
    <source>
        <dbReference type="SAM" id="MobiDB-lite"/>
    </source>
</evidence>
<name>A0AAF1B1F3_DAUCS</name>
<organism evidence="11 12">
    <name type="scientific">Daucus carota subsp. sativus</name>
    <name type="common">Carrot</name>
    <dbReference type="NCBI Taxonomy" id="79200"/>
    <lineage>
        <taxon>Eukaryota</taxon>
        <taxon>Viridiplantae</taxon>
        <taxon>Streptophyta</taxon>
        <taxon>Embryophyta</taxon>
        <taxon>Tracheophyta</taxon>
        <taxon>Spermatophyta</taxon>
        <taxon>Magnoliopsida</taxon>
        <taxon>eudicotyledons</taxon>
        <taxon>Gunneridae</taxon>
        <taxon>Pentapetalae</taxon>
        <taxon>asterids</taxon>
        <taxon>campanulids</taxon>
        <taxon>Apiales</taxon>
        <taxon>Apiaceae</taxon>
        <taxon>Apioideae</taxon>
        <taxon>Scandiceae</taxon>
        <taxon>Daucinae</taxon>
        <taxon>Daucus</taxon>
        <taxon>Daucus sect. Daucus</taxon>
    </lineage>
</organism>
<keyword evidence="6" id="KW-0653">Protein transport</keyword>
<dbReference type="InterPro" id="IPR008896">
    <property type="entry name" value="TIC214"/>
</dbReference>
<keyword evidence="10" id="KW-0472">Membrane</keyword>
<keyword evidence="12" id="KW-1185">Reference proteome</keyword>
<proteinExistence type="inferred from homology"/>
<evidence type="ECO:0000256" key="10">
    <source>
        <dbReference type="SAM" id="Phobius"/>
    </source>
</evidence>
<dbReference type="GO" id="GO:0042170">
    <property type="term" value="C:plastid membrane"/>
    <property type="evidence" value="ECO:0007669"/>
    <property type="project" value="UniProtKB-SubCell"/>
</dbReference>
<protein>
    <recommendedName>
        <fullName evidence="4">Protein TIC 214</fullName>
    </recommendedName>
    <alternativeName>
        <fullName evidence="8">Translocon at the inner envelope membrane of chloroplasts 214</fullName>
    </alternativeName>
</protein>
<sequence length="150" mass="18321">MYEFNNGLILIFFAFNYIINIYTFNGEETDVEIETASETKGTKQEQKGFIEEDPSPSLFSEEKEDPDKIDETEEIRVNGKENTKDEFHFTEIRYNNSPIYKGIFWFEKPLLTFLFDYKRWNRLLRYIKNNRFERTTRKEMSQYFFLYMPK</sequence>
<feature type="transmembrane region" description="Helical" evidence="10">
    <location>
        <begin position="7"/>
        <end position="24"/>
    </location>
</feature>
<dbReference type="Proteomes" id="UP000077755">
    <property type="component" value="Chromosome 5"/>
</dbReference>
<evidence type="ECO:0000313" key="12">
    <source>
        <dbReference type="Proteomes" id="UP000077755"/>
    </source>
</evidence>
<reference evidence="11" key="1">
    <citation type="journal article" date="2016" name="Nat. Genet.">
        <title>A high-quality carrot genome assembly provides new insights into carotenoid accumulation and asterid genome evolution.</title>
        <authorList>
            <person name="Iorizzo M."/>
            <person name="Ellison S."/>
            <person name="Senalik D."/>
            <person name="Zeng P."/>
            <person name="Satapoomin P."/>
            <person name="Huang J."/>
            <person name="Bowman M."/>
            <person name="Iovene M."/>
            <person name="Sanseverino W."/>
            <person name="Cavagnaro P."/>
            <person name="Yildiz M."/>
            <person name="Macko-Podgorni A."/>
            <person name="Moranska E."/>
            <person name="Grzebelus E."/>
            <person name="Grzebelus D."/>
            <person name="Ashrafi H."/>
            <person name="Zheng Z."/>
            <person name="Cheng S."/>
            <person name="Spooner D."/>
            <person name="Van Deynze A."/>
            <person name="Simon P."/>
        </authorList>
    </citation>
    <scope>NUCLEOTIDE SEQUENCE</scope>
    <source>
        <tissue evidence="11">Leaf</tissue>
    </source>
</reference>
<evidence type="ECO:0000256" key="5">
    <source>
        <dbReference type="ARBA" id="ARBA00022692"/>
    </source>
</evidence>
<accession>A0AAF1B1F3</accession>
<evidence type="ECO:0000256" key="4">
    <source>
        <dbReference type="ARBA" id="ARBA00016640"/>
    </source>
</evidence>
<evidence type="ECO:0000256" key="7">
    <source>
        <dbReference type="ARBA" id="ARBA00022989"/>
    </source>
</evidence>
<evidence type="ECO:0000313" key="11">
    <source>
        <dbReference type="EMBL" id="WOH02495.1"/>
    </source>
</evidence>
<evidence type="ECO:0000256" key="6">
    <source>
        <dbReference type="ARBA" id="ARBA00022927"/>
    </source>
</evidence>
<evidence type="ECO:0000256" key="3">
    <source>
        <dbReference type="ARBA" id="ARBA00011510"/>
    </source>
</evidence>
<keyword evidence="5 10" id="KW-0812">Transmembrane</keyword>
<reference evidence="11" key="2">
    <citation type="submission" date="2022-03" db="EMBL/GenBank/DDBJ databases">
        <title>Draft title - Genomic analysis of global carrot germplasm unveils the trajectory of domestication and the origin of high carotenoid orange carrot.</title>
        <authorList>
            <person name="Iorizzo M."/>
            <person name="Ellison S."/>
            <person name="Senalik D."/>
            <person name="Macko-Podgorni A."/>
            <person name="Grzebelus D."/>
            <person name="Bostan H."/>
            <person name="Rolling W."/>
            <person name="Curaba J."/>
            <person name="Simon P."/>
        </authorList>
    </citation>
    <scope>NUCLEOTIDE SEQUENCE</scope>
    <source>
        <tissue evidence="11">Leaf</tissue>
    </source>
</reference>
<gene>
    <name evidence="11" type="ORF">DCAR_0521884</name>
</gene>
<comment type="subunit">
    <text evidence="3">Part of the Tic complex.</text>
</comment>
<feature type="region of interest" description="Disordered" evidence="9">
    <location>
        <begin position="35"/>
        <end position="66"/>
    </location>
</feature>